<dbReference type="Proteomes" id="UP000000770">
    <property type="component" value="Chromosome"/>
</dbReference>
<sequence length="42" mass="5110">MADIAMVFHWPPSEMYAMEINELMRWHEKAISRWNLQHPPSK</sequence>
<dbReference type="KEGG" id="sbn:Sbal195_2892"/>
<dbReference type="Pfam" id="PF06528">
    <property type="entry name" value="Phage_P2_GpE"/>
    <property type="match status" value="1"/>
</dbReference>
<dbReference type="AlphaFoldDB" id="A9KUP0"/>
<accession>A9KUP0</accession>
<dbReference type="InterPro" id="IPR009493">
    <property type="entry name" value="P2_GpE"/>
</dbReference>
<proteinExistence type="predicted"/>
<dbReference type="EMBL" id="CP000891">
    <property type="protein sequence ID" value="ABX50058.1"/>
    <property type="molecule type" value="Genomic_DNA"/>
</dbReference>
<protein>
    <submittedName>
        <fullName evidence="1">P2 GpE family protein</fullName>
    </submittedName>
</protein>
<gene>
    <name evidence="1" type="ordered locus">Sbal195_2892</name>
</gene>
<reference evidence="1 2" key="1">
    <citation type="submission" date="2007-11" db="EMBL/GenBank/DDBJ databases">
        <title>Complete sequence of chromosome of Shewanella baltica OS195.</title>
        <authorList>
            <consortium name="US DOE Joint Genome Institute"/>
            <person name="Copeland A."/>
            <person name="Lucas S."/>
            <person name="Lapidus A."/>
            <person name="Barry K."/>
            <person name="Glavina del Rio T."/>
            <person name="Dalin E."/>
            <person name="Tice H."/>
            <person name="Pitluck S."/>
            <person name="Chain P."/>
            <person name="Malfatti S."/>
            <person name="Shin M."/>
            <person name="Vergez L."/>
            <person name="Schmutz J."/>
            <person name="Larimer F."/>
            <person name="Land M."/>
            <person name="Hauser L."/>
            <person name="Kyrpides N."/>
            <person name="Kim E."/>
            <person name="Brettar I."/>
            <person name="Rodrigues J."/>
            <person name="Konstantinidis K."/>
            <person name="Klappenbach J."/>
            <person name="Hofle M."/>
            <person name="Tiedje J."/>
            <person name="Richardson P."/>
        </authorList>
    </citation>
    <scope>NUCLEOTIDE SEQUENCE [LARGE SCALE GENOMIC DNA]</scope>
    <source>
        <strain evidence="1 2">OS195</strain>
    </source>
</reference>
<dbReference type="RefSeq" id="WP_012197316.1">
    <property type="nucleotide sequence ID" value="NC_009997.1"/>
</dbReference>
<dbReference type="HOGENOM" id="CLU_209063_0_1_6"/>
<evidence type="ECO:0000313" key="1">
    <source>
        <dbReference type="EMBL" id="ABX50058.1"/>
    </source>
</evidence>
<evidence type="ECO:0000313" key="2">
    <source>
        <dbReference type="Proteomes" id="UP000000770"/>
    </source>
</evidence>
<organism evidence="1 2">
    <name type="scientific">Shewanella baltica (strain OS195)</name>
    <dbReference type="NCBI Taxonomy" id="399599"/>
    <lineage>
        <taxon>Bacteria</taxon>
        <taxon>Pseudomonadati</taxon>
        <taxon>Pseudomonadota</taxon>
        <taxon>Gammaproteobacteria</taxon>
        <taxon>Alteromonadales</taxon>
        <taxon>Shewanellaceae</taxon>
        <taxon>Shewanella</taxon>
    </lineage>
</organism>
<name>A9KUP0_SHEB9</name>